<dbReference type="VEuPathDB" id="TriTrypDB:Lsey_0196_0040"/>
<evidence type="ECO:0000256" key="1">
    <source>
        <dbReference type="ARBA" id="ARBA00022490"/>
    </source>
</evidence>
<feature type="domain" description="PCI" evidence="5">
    <location>
        <begin position="1"/>
        <end position="182"/>
    </location>
</feature>
<dbReference type="InterPro" id="IPR000717">
    <property type="entry name" value="PCI_dom"/>
</dbReference>
<reference evidence="6 7" key="1">
    <citation type="journal article" date="2015" name="PLoS Pathog.">
        <title>Leptomonas seymouri: Adaptations to the Dixenous Life Cycle Analyzed by Genome Sequencing, Transcriptome Profiling and Co-infection with Leishmania donovani.</title>
        <authorList>
            <person name="Kraeva N."/>
            <person name="Butenko A."/>
            <person name="Hlavacova J."/>
            <person name="Kostygov A."/>
            <person name="Myskova J."/>
            <person name="Grybchuk D."/>
            <person name="Lestinova T."/>
            <person name="Votypka J."/>
            <person name="Volf P."/>
            <person name="Opperdoes F."/>
            <person name="Flegontov P."/>
            <person name="Lukes J."/>
            <person name="Yurchenko V."/>
        </authorList>
    </citation>
    <scope>NUCLEOTIDE SEQUENCE [LARGE SCALE GENOMIC DNA]</scope>
    <source>
        <strain evidence="6 7">ATCC 30220</strain>
    </source>
</reference>
<evidence type="ECO:0000259" key="5">
    <source>
        <dbReference type="PROSITE" id="PS50250"/>
    </source>
</evidence>
<sequence length="232" mass="26442">MTRDDGSQVAQLLSDGKYNLPMFLQYLKSFALSGEQPDKSLLLGILLQSLARFQTSDFTACMCLVSSHVQDSTSVDKELNYIYELENLLSCGLFQKFWAQWSSVKEHLPESFHFESRVRTSILETVSTTMETIPTEKLATYLAVSPDQVQKIVQNAIKESEDHDMKVISYDSGNVVFQRNRFNYPQASAAHDAIRFTDVSALIHNSYIPHGNKDAMNRESNRDNNKERESRI</sequence>
<dbReference type="OMA" id="ESFHFES"/>
<dbReference type="Gene3D" id="1.10.10.10">
    <property type="entry name" value="Winged helix-like DNA-binding domain superfamily/Winged helix DNA-binding domain"/>
    <property type="match status" value="1"/>
</dbReference>
<evidence type="ECO:0000313" key="7">
    <source>
        <dbReference type="Proteomes" id="UP000038009"/>
    </source>
</evidence>
<dbReference type="GO" id="GO:0003743">
    <property type="term" value="F:translation initiation factor activity"/>
    <property type="evidence" value="ECO:0007669"/>
    <property type="project" value="UniProtKB-KW"/>
</dbReference>
<organism evidence="6 7">
    <name type="scientific">Leptomonas seymouri</name>
    <dbReference type="NCBI Taxonomy" id="5684"/>
    <lineage>
        <taxon>Eukaryota</taxon>
        <taxon>Discoba</taxon>
        <taxon>Euglenozoa</taxon>
        <taxon>Kinetoplastea</taxon>
        <taxon>Metakinetoplastina</taxon>
        <taxon>Trypanosomatida</taxon>
        <taxon>Trypanosomatidae</taxon>
        <taxon>Leishmaniinae</taxon>
        <taxon>Leptomonas</taxon>
    </lineage>
</organism>
<dbReference type="GO" id="GO:0006446">
    <property type="term" value="P:regulation of translational initiation"/>
    <property type="evidence" value="ECO:0007669"/>
    <property type="project" value="InterPro"/>
</dbReference>
<proteinExistence type="predicted"/>
<evidence type="ECO:0000256" key="2">
    <source>
        <dbReference type="ARBA" id="ARBA00022540"/>
    </source>
</evidence>
<dbReference type="GO" id="GO:0005852">
    <property type="term" value="C:eukaryotic translation initiation factor 3 complex"/>
    <property type="evidence" value="ECO:0007669"/>
    <property type="project" value="InterPro"/>
</dbReference>
<dbReference type="SUPFAM" id="SSF48371">
    <property type="entry name" value="ARM repeat"/>
    <property type="match status" value="1"/>
</dbReference>
<comment type="caution">
    <text evidence="6">The sequence shown here is derived from an EMBL/GenBank/DDBJ whole genome shotgun (WGS) entry which is preliminary data.</text>
</comment>
<keyword evidence="3" id="KW-0648">Protein biosynthesis</keyword>
<evidence type="ECO:0000256" key="4">
    <source>
        <dbReference type="SAM" id="MobiDB-lite"/>
    </source>
</evidence>
<dbReference type="Pfam" id="PF10075">
    <property type="entry name" value="CSN8_PSD8_EIF3K"/>
    <property type="match status" value="1"/>
</dbReference>
<accession>A0A0N1PAH2</accession>
<dbReference type="Proteomes" id="UP000038009">
    <property type="component" value="Unassembled WGS sequence"/>
</dbReference>
<dbReference type="InterPro" id="IPR016024">
    <property type="entry name" value="ARM-type_fold"/>
</dbReference>
<dbReference type="GO" id="GO:0043022">
    <property type="term" value="F:ribosome binding"/>
    <property type="evidence" value="ECO:0007669"/>
    <property type="project" value="InterPro"/>
</dbReference>
<evidence type="ECO:0000256" key="3">
    <source>
        <dbReference type="ARBA" id="ARBA00022917"/>
    </source>
</evidence>
<dbReference type="PANTHER" id="PTHR13022">
    <property type="entry name" value="EUKARYOTIC TRANSLATION INITIATION FACTOR 3 SUBUNIT 11"/>
    <property type="match status" value="1"/>
</dbReference>
<dbReference type="PANTHER" id="PTHR13022:SF0">
    <property type="entry name" value="EUKARYOTIC TRANSLATION INITIATION FACTOR 3 SUBUNIT K"/>
    <property type="match status" value="1"/>
</dbReference>
<keyword evidence="1" id="KW-0963">Cytoplasm</keyword>
<dbReference type="Gene3D" id="1.25.40.250">
    <property type="entry name" value="ARM repeat, domain 1"/>
    <property type="match status" value="1"/>
</dbReference>
<keyword evidence="7" id="KW-1185">Reference proteome</keyword>
<dbReference type="EMBL" id="LJSK01000196">
    <property type="protein sequence ID" value="KPI85298.1"/>
    <property type="molecule type" value="Genomic_DNA"/>
</dbReference>
<dbReference type="InterPro" id="IPR036388">
    <property type="entry name" value="WH-like_DNA-bd_sf"/>
</dbReference>
<dbReference type="InterPro" id="IPR009374">
    <property type="entry name" value="eIF3k"/>
</dbReference>
<feature type="compositionally biased region" description="Basic and acidic residues" evidence="4">
    <location>
        <begin position="211"/>
        <end position="232"/>
    </location>
</feature>
<evidence type="ECO:0000313" key="6">
    <source>
        <dbReference type="EMBL" id="KPI85298.1"/>
    </source>
</evidence>
<keyword evidence="2" id="KW-0396">Initiation factor</keyword>
<dbReference type="OrthoDB" id="270109at2759"/>
<gene>
    <name evidence="6" type="ORF">ABL78_5638</name>
</gene>
<dbReference type="AlphaFoldDB" id="A0A0N1PAH2"/>
<name>A0A0N1PAH2_LEPSE</name>
<dbReference type="InterPro" id="IPR033464">
    <property type="entry name" value="CSN8_PSD8_EIF3K"/>
</dbReference>
<dbReference type="InterPro" id="IPR016020">
    <property type="entry name" value="Transl_init_fac_sub12_N_euk"/>
</dbReference>
<feature type="region of interest" description="Disordered" evidence="4">
    <location>
        <begin position="208"/>
        <end position="232"/>
    </location>
</feature>
<protein>
    <recommendedName>
        <fullName evidence="5">PCI domain-containing protein</fullName>
    </recommendedName>
</protein>
<dbReference type="PROSITE" id="PS50250">
    <property type="entry name" value="PCI"/>
    <property type="match status" value="1"/>
</dbReference>